<proteinExistence type="inferred from homology"/>
<keyword evidence="2" id="KW-0328">Glycosyltransferase</keyword>
<accession>A0A917ATS3</accession>
<dbReference type="InterPro" id="IPR010610">
    <property type="entry name" value="EryCIII-like_C"/>
</dbReference>
<dbReference type="InterPro" id="IPR050271">
    <property type="entry name" value="UDP-glycosyltransferase"/>
</dbReference>
<evidence type="ECO:0000256" key="3">
    <source>
        <dbReference type="ARBA" id="ARBA00022679"/>
    </source>
</evidence>
<evidence type="ECO:0000313" key="6">
    <source>
        <dbReference type="Proteomes" id="UP000605259"/>
    </source>
</evidence>
<dbReference type="InterPro" id="IPR002213">
    <property type="entry name" value="UDP_glucos_trans"/>
</dbReference>
<dbReference type="RefSeq" id="WP_188388199.1">
    <property type="nucleotide sequence ID" value="NZ_BMFK01000001.1"/>
</dbReference>
<dbReference type="CDD" id="cd03784">
    <property type="entry name" value="GT1_Gtf-like"/>
    <property type="match status" value="1"/>
</dbReference>
<dbReference type="PANTHER" id="PTHR48043">
    <property type="entry name" value="EG:EG0003.4 PROTEIN-RELATED"/>
    <property type="match status" value="1"/>
</dbReference>
<dbReference type="InterPro" id="IPR006326">
    <property type="entry name" value="UDPGT_MGT-like"/>
</dbReference>
<reference evidence="5" key="1">
    <citation type="journal article" date="2014" name="Int. J. Syst. Evol. Microbiol.">
        <title>Complete genome sequence of Corynebacterium casei LMG S-19264T (=DSM 44701T), isolated from a smear-ripened cheese.</title>
        <authorList>
            <consortium name="US DOE Joint Genome Institute (JGI-PGF)"/>
            <person name="Walter F."/>
            <person name="Albersmeier A."/>
            <person name="Kalinowski J."/>
            <person name="Ruckert C."/>
        </authorList>
    </citation>
    <scope>NUCLEOTIDE SEQUENCE</scope>
    <source>
        <strain evidence="5">CGMCC 1.12698</strain>
    </source>
</reference>
<dbReference type="Pfam" id="PF06722">
    <property type="entry name" value="EryCIII-like_C"/>
    <property type="match status" value="1"/>
</dbReference>
<keyword evidence="6" id="KW-1185">Reference proteome</keyword>
<organism evidence="5 6">
    <name type="scientific">Priestia taiwanensis</name>
    <dbReference type="NCBI Taxonomy" id="1347902"/>
    <lineage>
        <taxon>Bacteria</taxon>
        <taxon>Bacillati</taxon>
        <taxon>Bacillota</taxon>
        <taxon>Bacilli</taxon>
        <taxon>Bacillales</taxon>
        <taxon>Bacillaceae</taxon>
        <taxon>Priestia</taxon>
    </lineage>
</organism>
<dbReference type="AlphaFoldDB" id="A0A917ATS3"/>
<dbReference type="SUPFAM" id="SSF53756">
    <property type="entry name" value="UDP-Glycosyltransferase/glycogen phosphorylase"/>
    <property type="match status" value="1"/>
</dbReference>
<comment type="similarity">
    <text evidence="1">Belongs to the UDP-glycosyltransferase family.</text>
</comment>
<dbReference type="FunFam" id="3.40.50.2000:FF:000072">
    <property type="entry name" value="Glycosyl transferase"/>
    <property type="match status" value="1"/>
</dbReference>
<dbReference type="PANTHER" id="PTHR48043:SF145">
    <property type="entry name" value="FI06409P-RELATED"/>
    <property type="match status" value="1"/>
</dbReference>
<evidence type="ECO:0000256" key="2">
    <source>
        <dbReference type="ARBA" id="ARBA00022676"/>
    </source>
</evidence>
<comment type="caution">
    <text evidence="5">The sequence shown here is derived from an EMBL/GenBank/DDBJ whole genome shotgun (WGS) entry which is preliminary data.</text>
</comment>
<evidence type="ECO:0000313" key="5">
    <source>
        <dbReference type="EMBL" id="GGE69807.1"/>
    </source>
</evidence>
<dbReference type="GO" id="GO:0008194">
    <property type="term" value="F:UDP-glycosyltransferase activity"/>
    <property type="evidence" value="ECO:0007669"/>
    <property type="project" value="InterPro"/>
</dbReference>
<evidence type="ECO:0000256" key="1">
    <source>
        <dbReference type="ARBA" id="ARBA00009995"/>
    </source>
</evidence>
<reference evidence="5" key="2">
    <citation type="submission" date="2020-09" db="EMBL/GenBank/DDBJ databases">
        <authorList>
            <person name="Sun Q."/>
            <person name="Zhou Y."/>
        </authorList>
    </citation>
    <scope>NUCLEOTIDE SEQUENCE</scope>
    <source>
        <strain evidence="5">CGMCC 1.12698</strain>
    </source>
</reference>
<feature type="domain" description="Erythromycin biosynthesis protein CIII-like C-terminal" evidence="4">
    <location>
        <begin position="244"/>
        <end position="367"/>
    </location>
</feature>
<protein>
    <submittedName>
        <fullName evidence="5">Glycosyl transferase family 1</fullName>
    </submittedName>
</protein>
<gene>
    <name evidence="5" type="ORF">GCM10007140_19780</name>
</gene>
<keyword evidence="3 5" id="KW-0808">Transferase</keyword>
<sequence length="394" mass="44482">MSKVLFMNGPAEGHMNPTLGLVEELIRRGEEVVYFTTEEFQDKIEKTGATFRSYENYMKILPPPTMPDFTLMHLLQILLRSSEIIVPTVLEKTKGEKFDYIIHDSMFGSGRMLAQLLKIPSVSSVTSFAFQGLDNFPPEVIGPKEFLDETKALASEISQKFQLETPSLDEIFFSYGDLNIVYTSRLFQPFSEGFGDEFVFVGPSITDRQEDIEFPFAELEKKKVIYISFGTVVNENIDFYHTCFEALRDFDGKVILSVGTRIDLQLLGDIPSNFIVKRYVPQLDVLKYTDLFITHGGMNSTSEALYYHVPLLVIPQTSDQPFIAARVAELGAGVSIFTSPVTAHNLREAVQTVLRDTSFQKNSTMIGESFKEAGGFTRAVDKIFTFKKLHNIRG</sequence>
<evidence type="ECO:0000259" key="4">
    <source>
        <dbReference type="Pfam" id="PF06722"/>
    </source>
</evidence>
<dbReference type="EMBL" id="BMFK01000001">
    <property type="protein sequence ID" value="GGE69807.1"/>
    <property type="molecule type" value="Genomic_DNA"/>
</dbReference>
<dbReference type="Proteomes" id="UP000605259">
    <property type="component" value="Unassembled WGS sequence"/>
</dbReference>
<name>A0A917ATS3_9BACI</name>
<dbReference type="NCBIfam" id="TIGR01426">
    <property type="entry name" value="MGT"/>
    <property type="match status" value="1"/>
</dbReference>
<dbReference type="GO" id="GO:0016758">
    <property type="term" value="F:hexosyltransferase activity"/>
    <property type="evidence" value="ECO:0007669"/>
    <property type="project" value="InterPro"/>
</dbReference>
<dbReference type="Gene3D" id="3.40.50.2000">
    <property type="entry name" value="Glycogen Phosphorylase B"/>
    <property type="match status" value="2"/>
</dbReference>